<gene>
    <name evidence="2" type="ORF">POF43_031270</name>
</gene>
<sequence>MNLDAAPATDHRVTPALPGTAWTIHPVTGERRLDYAPPVPDTTAAVPPPIPTAPDVWPRRLGAGGISTAAVIAAIGYAGPGLSQAGHAVEMGGIGVGVAAGALGALTLLVKGSLGSKAGQQHVEVNVNVTNTSSAGGRSGRKRW</sequence>
<reference evidence="2 3" key="1">
    <citation type="submission" date="2023-05" db="EMBL/GenBank/DDBJ databases">
        <title>Streptantibioticus silvisoli sp. nov., acidotolerant actinomycetes 1 from pine litter.</title>
        <authorList>
            <person name="Swiecimska M."/>
            <person name="Golinska P."/>
            <person name="Sangal V."/>
            <person name="Wachnowicz B."/>
            <person name="Goodfellow M."/>
        </authorList>
    </citation>
    <scope>NUCLEOTIDE SEQUENCE [LARGE SCALE GENOMIC DNA]</scope>
    <source>
        <strain evidence="2 3">SL54</strain>
    </source>
</reference>
<proteinExistence type="predicted"/>
<feature type="transmembrane region" description="Helical" evidence="1">
    <location>
        <begin position="91"/>
        <end position="110"/>
    </location>
</feature>
<name>A0ABT6W8R9_9ACTN</name>
<evidence type="ECO:0000313" key="2">
    <source>
        <dbReference type="EMBL" id="MDI5967154.1"/>
    </source>
</evidence>
<comment type="caution">
    <text evidence="2">The sequence shown here is derived from an EMBL/GenBank/DDBJ whole genome shotgun (WGS) entry which is preliminary data.</text>
</comment>
<protein>
    <submittedName>
        <fullName evidence="2">Uncharacterized protein</fullName>
    </submittedName>
</protein>
<organism evidence="2 3">
    <name type="scientific">Streptantibioticus silvisoli</name>
    <dbReference type="NCBI Taxonomy" id="2705255"/>
    <lineage>
        <taxon>Bacteria</taxon>
        <taxon>Bacillati</taxon>
        <taxon>Actinomycetota</taxon>
        <taxon>Actinomycetes</taxon>
        <taxon>Kitasatosporales</taxon>
        <taxon>Streptomycetaceae</taxon>
        <taxon>Streptantibioticus</taxon>
    </lineage>
</organism>
<dbReference type="RefSeq" id="WP_282704883.1">
    <property type="nucleotide sequence ID" value="NZ_JAAGKO020000075.1"/>
</dbReference>
<keyword evidence="1" id="KW-0472">Membrane</keyword>
<accession>A0ABT6W8R9</accession>
<keyword evidence="3" id="KW-1185">Reference proteome</keyword>
<dbReference type="EMBL" id="JAAGKO020000075">
    <property type="protein sequence ID" value="MDI5967154.1"/>
    <property type="molecule type" value="Genomic_DNA"/>
</dbReference>
<feature type="transmembrane region" description="Helical" evidence="1">
    <location>
        <begin position="61"/>
        <end position="79"/>
    </location>
</feature>
<keyword evidence="1" id="KW-1133">Transmembrane helix</keyword>
<evidence type="ECO:0000256" key="1">
    <source>
        <dbReference type="SAM" id="Phobius"/>
    </source>
</evidence>
<dbReference type="Proteomes" id="UP001156398">
    <property type="component" value="Unassembled WGS sequence"/>
</dbReference>
<keyword evidence="1" id="KW-0812">Transmembrane</keyword>
<evidence type="ECO:0000313" key="3">
    <source>
        <dbReference type="Proteomes" id="UP001156398"/>
    </source>
</evidence>